<accession>A0A822ZEM6</accession>
<dbReference type="AlphaFoldDB" id="A0A822ZEM6"/>
<dbReference type="SUPFAM" id="SSF81606">
    <property type="entry name" value="PP2C-like"/>
    <property type="match status" value="1"/>
</dbReference>
<dbReference type="EMBL" id="DUZY01000007">
    <property type="protein sequence ID" value="DAD44654.1"/>
    <property type="molecule type" value="Genomic_DNA"/>
</dbReference>
<feature type="domain" description="PPM-type phosphatase" evidence="1">
    <location>
        <begin position="1"/>
        <end position="60"/>
    </location>
</feature>
<dbReference type="PROSITE" id="PS51746">
    <property type="entry name" value="PPM_2"/>
    <property type="match status" value="1"/>
</dbReference>
<organism evidence="2 3">
    <name type="scientific">Nelumbo nucifera</name>
    <name type="common">Sacred lotus</name>
    <dbReference type="NCBI Taxonomy" id="4432"/>
    <lineage>
        <taxon>Eukaryota</taxon>
        <taxon>Viridiplantae</taxon>
        <taxon>Streptophyta</taxon>
        <taxon>Embryophyta</taxon>
        <taxon>Tracheophyta</taxon>
        <taxon>Spermatophyta</taxon>
        <taxon>Magnoliopsida</taxon>
        <taxon>Proteales</taxon>
        <taxon>Nelumbonaceae</taxon>
        <taxon>Nelumbo</taxon>
    </lineage>
</organism>
<gene>
    <name evidence="2" type="ORF">HUJ06_002884</name>
</gene>
<reference evidence="2 3" key="1">
    <citation type="journal article" date="2020" name="Mol. Biol. Evol.">
        <title>Distinct Expression and Methylation Patterns for Genes with Different Fates following a Single Whole-Genome Duplication in Flowering Plants.</title>
        <authorList>
            <person name="Shi T."/>
            <person name="Rahmani R.S."/>
            <person name="Gugger P.F."/>
            <person name="Wang M."/>
            <person name="Li H."/>
            <person name="Zhang Y."/>
            <person name="Li Z."/>
            <person name="Wang Q."/>
            <person name="Van de Peer Y."/>
            <person name="Marchal K."/>
            <person name="Chen J."/>
        </authorList>
    </citation>
    <scope>NUCLEOTIDE SEQUENCE [LARGE SCALE GENOMIC DNA]</scope>
    <source>
        <tissue evidence="2">Leaf</tissue>
    </source>
</reference>
<comment type="caution">
    <text evidence="2">The sequence shown here is derived from an EMBL/GenBank/DDBJ whole genome shotgun (WGS) entry which is preliminary data.</text>
</comment>
<keyword evidence="3" id="KW-1185">Reference proteome</keyword>
<evidence type="ECO:0000313" key="2">
    <source>
        <dbReference type="EMBL" id="DAD44654.1"/>
    </source>
</evidence>
<dbReference type="InterPro" id="IPR036457">
    <property type="entry name" value="PPM-type-like_dom_sf"/>
</dbReference>
<dbReference type="Proteomes" id="UP000607653">
    <property type="component" value="Unassembled WGS sequence"/>
</dbReference>
<proteinExistence type="predicted"/>
<sequence length="60" mass="6565">MDFLKAESNTCRDDGSTISATVFVGNHLYVANVGDLRTVVSKVGKATTLFEDHKPNCFDE</sequence>
<dbReference type="Gene3D" id="3.60.40.10">
    <property type="entry name" value="PPM-type phosphatase domain"/>
    <property type="match status" value="1"/>
</dbReference>
<name>A0A822ZEM6_NELNU</name>
<evidence type="ECO:0000259" key="1">
    <source>
        <dbReference type="PROSITE" id="PS51746"/>
    </source>
</evidence>
<evidence type="ECO:0000313" key="3">
    <source>
        <dbReference type="Proteomes" id="UP000607653"/>
    </source>
</evidence>
<dbReference type="InterPro" id="IPR001932">
    <property type="entry name" value="PPM-type_phosphatase-like_dom"/>
</dbReference>
<dbReference type="Pfam" id="PF00481">
    <property type="entry name" value="PP2C"/>
    <property type="match status" value="1"/>
</dbReference>
<protein>
    <recommendedName>
        <fullName evidence="1">PPM-type phosphatase domain-containing protein</fullName>
    </recommendedName>
</protein>